<evidence type="ECO:0000313" key="2">
    <source>
        <dbReference type="Proteomes" id="UP000291866"/>
    </source>
</evidence>
<dbReference type="Proteomes" id="UP000291866">
    <property type="component" value="Unassembled WGS sequence"/>
</dbReference>
<gene>
    <name evidence="1" type="ORF">E0H31_27490</name>
</gene>
<proteinExistence type="predicted"/>
<dbReference type="AlphaFoldDB" id="A0A4R0BHQ3"/>
<reference evidence="1 2" key="1">
    <citation type="submission" date="2019-02" db="EMBL/GenBank/DDBJ databases">
        <title>The competitiveness to form nodules shapes the capacities of Rhizobium leguminosarum sv viciae communities to promote symbiosis with specific hosts.</title>
        <authorList>
            <person name="Boivin S."/>
            <person name="Lepetit M."/>
        </authorList>
    </citation>
    <scope>NUCLEOTIDE SEQUENCE [LARGE SCALE GENOMIC DNA]</scope>
    <source>
        <strain evidence="1 2">SPF4F3</strain>
    </source>
</reference>
<organism evidence="1 2">
    <name type="scientific">Rhizobium leguminosarum bv. viciae</name>
    <dbReference type="NCBI Taxonomy" id="387"/>
    <lineage>
        <taxon>Bacteria</taxon>
        <taxon>Pseudomonadati</taxon>
        <taxon>Pseudomonadota</taxon>
        <taxon>Alphaproteobacteria</taxon>
        <taxon>Hyphomicrobiales</taxon>
        <taxon>Rhizobiaceae</taxon>
        <taxon>Rhizobium/Agrobacterium group</taxon>
        <taxon>Rhizobium</taxon>
    </lineage>
</organism>
<dbReference type="EMBL" id="SJLU01000017">
    <property type="protein sequence ID" value="TBX87978.1"/>
    <property type="molecule type" value="Genomic_DNA"/>
</dbReference>
<evidence type="ECO:0000313" key="1">
    <source>
        <dbReference type="EMBL" id="TBX87978.1"/>
    </source>
</evidence>
<dbReference type="Gene3D" id="3.40.50.10490">
    <property type="entry name" value="Glucose-6-phosphate isomerase like protein, domain 1"/>
    <property type="match status" value="1"/>
</dbReference>
<dbReference type="RefSeq" id="WP_131602480.1">
    <property type="nucleotide sequence ID" value="NZ_SJLU01000017.1"/>
</dbReference>
<protein>
    <submittedName>
        <fullName evidence="1">Uncharacterized protein</fullName>
    </submittedName>
</protein>
<name>A0A4R0BHQ3_RHILV</name>
<accession>A0A4R0BHQ3</accession>
<sequence length="108" mass="11715">MQATVQTNMRREIDEIPEAAARLLDRLAKDFAATGAALRAEDSEFVVTVACGLSDYVPEIVHRAEGEIAPLRFEGHSPQSTISSSALVAALPCRGSHARHRSLDRSDE</sequence>
<comment type="caution">
    <text evidence="1">The sequence shown here is derived from an EMBL/GenBank/DDBJ whole genome shotgun (WGS) entry which is preliminary data.</text>
</comment>